<evidence type="ECO:0000313" key="8">
    <source>
        <dbReference type="Proteomes" id="UP000384372"/>
    </source>
</evidence>
<evidence type="ECO:0000256" key="2">
    <source>
        <dbReference type="ARBA" id="ARBA00022692"/>
    </source>
</evidence>
<dbReference type="Pfam" id="PF01103">
    <property type="entry name" value="Omp85"/>
    <property type="match status" value="1"/>
</dbReference>
<dbReference type="InterPro" id="IPR000184">
    <property type="entry name" value="Bac_surfAg_D15"/>
</dbReference>
<dbReference type="AlphaFoldDB" id="A0A6A7W9V0"/>
<dbReference type="EMBL" id="VZAD01000038">
    <property type="protein sequence ID" value="MQP11269.1"/>
    <property type="molecule type" value="Genomic_DNA"/>
</dbReference>
<comment type="caution">
    <text evidence="7">The sequence shown here is derived from an EMBL/GenBank/DDBJ whole genome shotgun (WGS) entry which is preliminary data.</text>
</comment>
<evidence type="ECO:0000256" key="1">
    <source>
        <dbReference type="ARBA" id="ARBA00004370"/>
    </source>
</evidence>
<comment type="subcellular location">
    <subcellularLocation>
        <location evidence="1">Membrane</location>
    </subcellularLocation>
</comment>
<organism evidence="7 8">
    <name type="scientific">Segatella copri</name>
    <dbReference type="NCBI Taxonomy" id="165179"/>
    <lineage>
        <taxon>Bacteria</taxon>
        <taxon>Pseudomonadati</taxon>
        <taxon>Bacteroidota</taxon>
        <taxon>Bacteroidia</taxon>
        <taxon>Bacteroidales</taxon>
        <taxon>Prevotellaceae</taxon>
        <taxon>Segatella</taxon>
    </lineage>
</organism>
<evidence type="ECO:0000256" key="4">
    <source>
        <dbReference type="ARBA" id="ARBA00023136"/>
    </source>
</evidence>
<dbReference type="PANTHER" id="PTHR12815">
    <property type="entry name" value="SORTING AND ASSEMBLY MACHINERY SAMM50 PROTEIN FAMILY MEMBER"/>
    <property type="match status" value="1"/>
</dbReference>
<dbReference type="GO" id="GO:0019867">
    <property type="term" value="C:outer membrane"/>
    <property type="evidence" value="ECO:0007669"/>
    <property type="project" value="InterPro"/>
</dbReference>
<name>A0A6A7W9V0_9BACT</name>
<evidence type="ECO:0000256" key="3">
    <source>
        <dbReference type="ARBA" id="ARBA00022729"/>
    </source>
</evidence>
<keyword evidence="4" id="KW-0472">Membrane</keyword>
<dbReference type="OrthoDB" id="9814535at2"/>
<accession>A0A6A7W9V0</accession>
<sequence length="798" mass="91037">MKNRKCIPYNHSRGFRLLAMVFVAIVVVAAGTSCSSTSALKEGEQLFTGLKKIEYTDYEPGGYADSTILEMESVLASAPNGALFGSSYYRTPFPVRLWVWNAFSQSDGAIAKWITKAFGSRPKLMGNVNPRLRAQVAENQLAKYGYFHGKVNYEILTQKNPKKAKLAYHVSLGPLMTIDTLQYVNFPSVVSALIDSTRQEALVHTGSPFNVPRLEGERQRLTRLFRNNGYYFYQNGYVSYLADTLDVPGKASMKMIMADSLDSQVTRQWYLGNININFRKQFTEELTDSFCRRYLNIRYHGKKMPIRAGVVLRDLNLRPRQLYRVENEEKARQHLQSMGVFNYTSLQFTPRDTTALCDTLDATLDLIFDKPYDFYIETNVKGKTTGRVGPELVVGFTKRNAFRGGEKLDINLHGSYEWQTGEKGNGASSNHINSYEYGTDVSLSFPSIVTPFNLFTTMAQRERRFRKGHIPRSFYGVPSTTVKASMNVLNRAGYFRRHVVSGELTYDWATSAKHRHSFSPLVLSYEFMNSRTAAFDEAISESPYLQIAMRDQFVPKMSYTYTYTSPAKYRHPIIWSTTVSEAGNILSLGYLCTGKKWNDEDKEMFRNPYSQFLKLETDFVKYWRIAEHSTLVGHLNAGVVWSYGNSEKAPYYEQFYIGGANSVRAFNVRSIGPGQYLPTGSKYSYIDQTGDIKFLANIEYRPRIWGDLYGALFLDAGNVWTLRSEEHSPQGQFKFRKFFKQMAVGTGVGVRYDMGMFVIRVDWGVGLHVPYETSKKGFYNIDSFKNSHSLHLTVGYPF</sequence>
<dbReference type="Gene3D" id="2.40.160.50">
    <property type="entry name" value="membrane protein fhac: a member of the omp85/tpsb transporter family"/>
    <property type="match status" value="1"/>
</dbReference>
<protein>
    <submittedName>
        <fullName evidence="7">BamA/TamA family outer membrane protein</fullName>
    </submittedName>
</protein>
<keyword evidence="2" id="KW-0812">Transmembrane</keyword>
<evidence type="ECO:0000259" key="6">
    <source>
        <dbReference type="Pfam" id="PF01103"/>
    </source>
</evidence>
<evidence type="ECO:0000256" key="5">
    <source>
        <dbReference type="ARBA" id="ARBA00023237"/>
    </source>
</evidence>
<dbReference type="Proteomes" id="UP000384372">
    <property type="component" value="Unassembled WGS sequence"/>
</dbReference>
<keyword evidence="5" id="KW-0998">Cell outer membrane</keyword>
<dbReference type="PROSITE" id="PS51257">
    <property type="entry name" value="PROKAR_LIPOPROTEIN"/>
    <property type="match status" value="1"/>
</dbReference>
<feature type="domain" description="Bacterial surface antigen (D15)" evidence="6">
    <location>
        <begin position="610"/>
        <end position="778"/>
    </location>
</feature>
<keyword evidence="8" id="KW-1185">Reference proteome</keyword>
<gene>
    <name evidence="7" type="ORF">F7D20_04660</name>
</gene>
<evidence type="ECO:0000313" key="7">
    <source>
        <dbReference type="EMBL" id="MQP11269.1"/>
    </source>
</evidence>
<dbReference type="InterPro" id="IPR039910">
    <property type="entry name" value="D15-like"/>
</dbReference>
<reference evidence="7 8" key="1">
    <citation type="submission" date="2019-09" db="EMBL/GenBank/DDBJ databases">
        <title>Distinct polysaccharide growth profiles of human intestinal Prevotella copri isolates.</title>
        <authorList>
            <person name="Fehlner-Peach H."/>
            <person name="Magnabosco C."/>
            <person name="Raghavan V."/>
            <person name="Scher J.U."/>
            <person name="Tett A."/>
            <person name="Cox L.M."/>
            <person name="Gottsegen C."/>
            <person name="Watters A."/>
            <person name="Wiltshire- Gordon J.D."/>
            <person name="Segata N."/>
            <person name="Bonneau R."/>
            <person name="Littman D.R."/>
        </authorList>
    </citation>
    <scope>NUCLEOTIDE SEQUENCE [LARGE SCALE GENOMIC DNA]</scope>
    <source>
        <strain evidence="8">iAQ1173</strain>
    </source>
</reference>
<proteinExistence type="predicted"/>
<dbReference type="PANTHER" id="PTHR12815:SF47">
    <property type="entry name" value="TRANSLOCATION AND ASSEMBLY MODULE SUBUNIT TAMA"/>
    <property type="match status" value="1"/>
</dbReference>
<keyword evidence="3" id="KW-0732">Signal</keyword>